<sequence>MNREILKDLVAWKGSKRRKPLLLTGVRQCGKTHTLKDFGSEYFENVCYINFESSAKYAAVFDYDFDVNRIIAELELLEKTKIEAGKTLLFFDEIQEAPRAITSLKYFCENKSELHVVCAGSLLGVALKRENISFPVGKVNRMQMFPMKFVEFLMACGEDKYVQLFSEWPIDREIPEVYTRPLERLLKEYFVVGGMPEAVSEYAISKDFEKVGKIQDEILEDYADDFSKHAPVSEIEKIRMTWDSVPKQLAKENNKFVFSHVKEGKRAHELEGALQWLKNAGLVHLVELVQNAEHPLSANADASYFKVYLSDIGLLGRRLSLGYKSLLLDDGALPTFKGAITENYVLNELVNQQKNPYFWRSGNSAELDFLYEKDGKIVPVEVKAATNTQAKSYRQFCKKYSPPIGYKVSLKNLAVNDCEGSATVSLPLYLLWNMDRFGQN</sequence>
<feature type="domain" description="AAA+ ATPase" evidence="1">
    <location>
        <begin position="17"/>
        <end position="138"/>
    </location>
</feature>
<dbReference type="Pfam" id="PF13635">
    <property type="entry name" value="DUF4143"/>
    <property type="match status" value="1"/>
</dbReference>
<dbReference type="AlphaFoldDB" id="A0A1T4N4E3"/>
<accession>A0A1T4N4E3</accession>
<dbReference type="SMART" id="SM00382">
    <property type="entry name" value="AAA"/>
    <property type="match status" value="1"/>
</dbReference>
<dbReference type="PANTHER" id="PTHR33295:SF7">
    <property type="entry name" value="ATPASE"/>
    <property type="match status" value="1"/>
</dbReference>
<protein>
    <recommendedName>
        <fullName evidence="1">AAA+ ATPase domain-containing protein</fullName>
    </recommendedName>
</protein>
<dbReference type="Proteomes" id="UP000190449">
    <property type="component" value="Unassembled WGS sequence"/>
</dbReference>
<dbReference type="Pfam" id="PF13173">
    <property type="entry name" value="AAA_14"/>
    <property type="match status" value="1"/>
</dbReference>
<evidence type="ECO:0000259" key="1">
    <source>
        <dbReference type="SMART" id="SM00382"/>
    </source>
</evidence>
<dbReference type="STRING" id="28122.SAMN02745108_01471"/>
<reference evidence="2 3" key="1">
    <citation type="submission" date="2017-02" db="EMBL/GenBank/DDBJ databases">
        <authorList>
            <person name="Peterson S.W."/>
        </authorList>
    </citation>
    <scope>NUCLEOTIDE SEQUENCE [LARGE SCALE GENOMIC DNA]</scope>
    <source>
        <strain evidence="2 3">ATCC 43854</strain>
    </source>
</reference>
<gene>
    <name evidence="2" type="ORF">SAMN02745108_01471</name>
</gene>
<dbReference type="PANTHER" id="PTHR33295">
    <property type="entry name" value="ATPASE"/>
    <property type="match status" value="1"/>
</dbReference>
<dbReference type="Gene3D" id="3.40.50.300">
    <property type="entry name" value="P-loop containing nucleotide triphosphate hydrolases"/>
    <property type="match status" value="1"/>
</dbReference>
<dbReference type="InterPro" id="IPR027417">
    <property type="entry name" value="P-loop_NTPase"/>
</dbReference>
<name>A0A1T4N4E3_9BACT</name>
<dbReference type="EMBL" id="FUWU01000022">
    <property type="protein sequence ID" value="SJZ74024.1"/>
    <property type="molecule type" value="Genomic_DNA"/>
</dbReference>
<proteinExistence type="predicted"/>
<evidence type="ECO:0000313" key="3">
    <source>
        <dbReference type="Proteomes" id="UP000190449"/>
    </source>
</evidence>
<dbReference type="InterPro" id="IPR041682">
    <property type="entry name" value="AAA_14"/>
</dbReference>
<dbReference type="SUPFAM" id="SSF52540">
    <property type="entry name" value="P-loop containing nucleoside triphosphate hydrolases"/>
    <property type="match status" value="1"/>
</dbReference>
<dbReference type="RefSeq" id="WP_078776415.1">
    <property type="nucleotide sequence ID" value="NZ_FUWU01000022.1"/>
</dbReference>
<dbReference type="InterPro" id="IPR025420">
    <property type="entry name" value="DUF4143"/>
</dbReference>
<organism evidence="2 3">
    <name type="scientific">Fibrobacter intestinalis</name>
    <dbReference type="NCBI Taxonomy" id="28122"/>
    <lineage>
        <taxon>Bacteria</taxon>
        <taxon>Pseudomonadati</taxon>
        <taxon>Fibrobacterota</taxon>
        <taxon>Fibrobacteria</taxon>
        <taxon>Fibrobacterales</taxon>
        <taxon>Fibrobacteraceae</taxon>
        <taxon>Fibrobacter</taxon>
    </lineage>
</organism>
<dbReference type="CDD" id="cd00009">
    <property type="entry name" value="AAA"/>
    <property type="match status" value="1"/>
</dbReference>
<dbReference type="InterPro" id="IPR003593">
    <property type="entry name" value="AAA+_ATPase"/>
</dbReference>
<evidence type="ECO:0000313" key="2">
    <source>
        <dbReference type="EMBL" id="SJZ74024.1"/>
    </source>
</evidence>